<dbReference type="Pfam" id="PF13508">
    <property type="entry name" value="Acetyltransf_7"/>
    <property type="match status" value="1"/>
</dbReference>
<name>A0A8J3CSE7_9PROT</name>
<feature type="domain" description="N-acetyltransferase" evidence="3">
    <location>
        <begin position="1"/>
        <end position="73"/>
    </location>
</feature>
<evidence type="ECO:0000313" key="5">
    <source>
        <dbReference type="Proteomes" id="UP000634004"/>
    </source>
</evidence>
<evidence type="ECO:0000313" key="4">
    <source>
        <dbReference type="EMBL" id="GHA93773.1"/>
    </source>
</evidence>
<organism evidence="4 5">
    <name type="scientific">Algimonas arctica</name>
    <dbReference type="NCBI Taxonomy" id="1479486"/>
    <lineage>
        <taxon>Bacteria</taxon>
        <taxon>Pseudomonadati</taxon>
        <taxon>Pseudomonadota</taxon>
        <taxon>Alphaproteobacteria</taxon>
        <taxon>Maricaulales</taxon>
        <taxon>Robiginitomaculaceae</taxon>
        <taxon>Algimonas</taxon>
    </lineage>
</organism>
<reference evidence="4" key="2">
    <citation type="submission" date="2020-09" db="EMBL/GenBank/DDBJ databases">
        <authorList>
            <person name="Sun Q."/>
            <person name="Kim S."/>
        </authorList>
    </citation>
    <scope>NUCLEOTIDE SEQUENCE</scope>
    <source>
        <strain evidence="4">KCTC 32513</strain>
    </source>
</reference>
<evidence type="ECO:0000256" key="1">
    <source>
        <dbReference type="ARBA" id="ARBA00022679"/>
    </source>
</evidence>
<dbReference type="PANTHER" id="PTHR43877">
    <property type="entry name" value="AMINOALKYLPHOSPHONATE N-ACETYLTRANSFERASE-RELATED-RELATED"/>
    <property type="match status" value="1"/>
</dbReference>
<comment type="caution">
    <text evidence="4">The sequence shown here is derived from an EMBL/GenBank/DDBJ whole genome shotgun (WGS) entry which is preliminary data.</text>
</comment>
<dbReference type="EMBL" id="BMZH01000005">
    <property type="protein sequence ID" value="GHA93773.1"/>
    <property type="molecule type" value="Genomic_DNA"/>
</dbReference>
<reference evidence="4" key="1">
    <citation type="journal article" date="2014" name="Int. J. Syst. Evol. Microbiol.">
        <title>Complete genome sequence of Corynebacterium casei LMG S-19264T (=DSM 44701T), isolated from a smear-ripened cheese.</title>
        <authorList>
            <consortium name="US DOE Joint Genome Institute (JGI-PGF)"/>
            <person name="Walter F."/>
            <person name="Albersmeier A."/>
            <person name="Kalinowski J."/>
            <person name="Ruckert C."/>
        </authorList>
    </citation>
    <scope>NUCLEOTIDE SEQUENCE</scope>
    <source>
        <strain evidence="4">KCTC 32513</strain>
    </source>
</reference>
<dbReference type="InterPro" id="IPR050832">
    <property type="entry name" value="Bact_Acetyltransf"/>
</dbReference>
<sequence length="73" mass="8163">MYTHPDHARRGIGRLILDRSEAAAKARGFTGLEMAATEAGRPFYARCGYRVENKFFDDKGGVPVPLYTMIKTI</sequence>
<protein>
    <recommendedName>
        <fullName evidence="3">N-acetyltransferase domain-containing protein</fullName>
    </recommendedName>
</protein>
<dbReference type="Gene3D" id="3.40.630.30">
    <property type="match status" value="1"/>
</dbReference>
<dbReference type="GO" id="GO:0016747">
    <property type="term" value="F:acyltransferase activity, transferring groups other than amino-acyl groups"/>
    <property type="evidence" value="ECO:0007669"/>
    <property type="project" value="InterPro"/>
</dbReference>
<dbReference type="PROSITE" id="PS51186">
    <property type="entry name" value="GNAT"/>
    <property type="match status" value="1"/>
</dbReference>
<dbReference type="CDD" id="cd04301">
    <property type="entry name" value="NAT_SF"/>
    <property type="match status" value="1"/>
</dbReference>
<gene>
    <name evidence="4" type="ORF">GCM10009069_16080</name>
</gene>
<dbReference type="InterPro" id="IPR000182">
    <property type="entry name" value="GNAT_dom"/>
</dbReference>
<evidence type="ECO:0000256" key="2">
    <source>
        <dbReference type="ARBA" id="ARBA00023315"/>
    </source>
</evidence>
<keyword evidence="1" id="KW-0808">Transferase</keyword>
<evidence type="ECO:0000259" key="3">
    <source>
        <dbReference type="PROSITE" id="PS51186"/>
    </source>
</evidence>
<accession>A0A8J3CSE7</accession>
<dbReference type="InterPro" id="IPR016181">
    <property type="entry name" value="Acyl_CoA_acyltransferase"/>
</dbReference>
<keyword evidence="2" id="KW-0012">Acyltransferase</keyword>
<proteinExistence type="predicted"/>
<keyword evidence="5" id="KW-1185">Reference proteome</keyword>
<dbReference type="AlphaFoldDB" id="A0A8J3CSE7"/>
<dbReference type="Proteomes" id="UP000634004">
    <property type="component" value="Unassembled WGS sequence"/>
</dbReference>
<dbReference type="SUPFAM" id="SSF55729">
    <property type="entry name" value="Acyl-CoA N-acyltransferases (Nat)"/>
    <property type="match status" value="1"/>
</dbReference>